<proteinExistence type="inferred from homology"/>
<dbReference type="OrthoDB" id="9801469at2"/>
<dbReference type="InterPro" id="IPR036065">
    <property type="entry name" value="BolA-like_sf"/>
</dbReference>
<feature type="compositionally biased region" description="Polar residues" evidence="3">
    <location>
        <begin position="89"/>
        <end position="98"/>
    </location>
</feature>
<evidence type="ECO:0000313" key="4">
    <source>
        <dbReference type="EMBL" id="RUO78308.1"/>
    </source>
</evidence>
<dbReference type="GO" id="GO:0006351">
    <property type="term" value="P:DNA-templated transcription"/>
    <property type="evidence" value="ECO:0007669"/>
    <property type="project" value="TreeGrafter"/>
</dbReference>
<name>A0A432ZK15_9GAMM</name>
<keyword evidence="5" id="KW-1185">Reference proteome</keyword>
<dbReference type="PANTHER" id="PTHR46229:SF2">
    <property type="entry name" value="BOLA-LIKE PROTEIN 1"/>
    <property type="match status" value="1"/>
</dbReference>
<dbReference type="Proteomes" id="UP000288279">
    <property type="component" value="Unassembled WGS sequence"/>
</dbReference>
<dbReference type="Pfam" id="PF01722">
    <property type="entry name" value="BolA"/>
    <property type="match status" value="1"/>
</dbReference>
<dbReference type="EMBL" id="PIQG01000002">
    <property type="protein sequence ID" value="RUO78308.1"/>
    <property type="molecule type" value="Genomic_DNA"/>
</dbReference>
<evidence type="ECO:0000256" key="2">
    <source>
        <dbReference type="RuleBase" id="RU003860"/>
    </source>
</evidence>
<dbReference type="Gene3D" id="3.10.20.90">
    <property type="entry name" value="Phosphatidylinositol 3-kinase Catalytic Subunit, Chain A, domain 1"/>
    <property type="match status" value="1"/>
</dbReference>
<dbReference type="RefSeq" id="WP_126826360.1">
    <property type="nucleotide sequence ID" value="NZ_PIQG01000002.1"/>
</dbReference>
<dbReference type="AlphaFoldDB" id="A0A432ZK15"/>
<dbReference type="InterPro" id="IPR002634">
    <property type="entry name" value="BolA"/>
</dbReference>
<sequence>MTTAFTIGLQDKLIEAFAPSFIELVNESDQHGTASADSHFKVTLVSTVFEGERALQRHRRVHKLLANELDAGPIHALALHLYTPTEWQQAGQVPSSPQCLGGSKLDSPQN</sequence>
<dbReference type="PIRSF" id="PIRSF003113">
    <property type="entry name" value="BolA"/>
    <property type="match status" value="1"/>
</dbReference>
<dbReference type="GO" id="GO:0005829">
    <property type="term" value="C:cytosol"/>
    <property type="evidence" value="ECO:0007669"/>
    <property type="project" value="TreeGrafter"/>
</dbReference>
<accession>A0A432ZK15</accession>
<dbReference type="SUPFAM" id="SSF82657">
    <property type="entry name" value="BolA-like"/>
    <property type="match status" value="1"/>
</dbReference>
<protein>
    <submittedName>
        <fullName evidence="4">BolA family transcriptional regulator</fullName>
    </submittedName>
</protein>
<comment type="caution">
    <text evidence="4">The sequence shown here is derived from an EMBL/GenBank/DDBJ whole genome shotgun (WGS) entry which is preliminary data.</text>
</comment>
<comment type="similarity">
    <text evidence="1 2">Belongs to the BolA/IbaG family.</text>
</comment>
<dbReference type="InterPro" id="IPR050961">
    <property type="entry name" value="BolA/IbaG_stress_morph_reg"/>
</dbReference>
<evidence type="ECO:0000256" key="1">
    <source>
        <dbReference type="ARBA" id="ARBA00005578"/>
    </source>
</evidence>
<organism evidence="4 5">
    <name type="scientific">Pseudidiomarina taiwanensis</name>
    <dbReference type="NCBI Taxonomy" id="337250"/>
    <lineage>
        <taxon>Bacteria</taxon>
        <taxon>Pseudomonadati</taxon>
        <taxon>Pseudomonadota</taxon>
        <taxon>Gammaproteobacteria</taxon>
        <taxon>Alteromonadales</taxon>
        <taxon>Idiomarinaceae</taxon>
        <taxon>Pseudidiomarina</taxon>
    </lineage>
</organism>
<dbReference type="PANTHER" id="PTHR46229">
    <property type="entry name" value="BOLA TRANSCRIPTION REGULATOR"/>
    <property type="match status" value="1"/>
</dbReference>
<evidence type="ECO:0000256" key="3">
    <source>
        <dbReference type="SAM" id="MobiDB-lite"/>
    </source>
</evidence>
<gene>
    <name evidence="4" type="ORF">CWI83_04550</name>
</gene>
<feature type="region of interest" description="Disordered" evidence="3">
    <location>
        <begin position="89"/>
        <end position="110"/>
    </location>
</feature>
<evidence type="ECO:0000313" key="5">
    <source>
        <dbReference type="Proteomes" id="UP000288279"/>
    </source>
</evidence>
<reference evidence="4 5" key="1">
    <citation type="journal article" date="2011" name="Front. Microbiol.">
        <title>Genomic signatures of strain selection and enhancement in Bacillus atrophaeus var. globigii, a historical biowarfare simulant.</title>
        <authorList>
            <person name="Gibbons H.S."/>
            <person name="Broomall S.M."/>
            <person name="McNew L.A."/>
            <person name="Daligault H."/>
            <person name="Chapman C."/>
            <person name="Bruce D."/>
            <person name="Karavis M."/>
            <person name="Krepps M."/>
            <person name="McGregor P.A."/>
            <person name="Hong C."/>
            <person name="Park K.H."/>
            <person name="Akmal A."/>
            <person name="Feldman A."/>
            <person name="Lin J.S."/>
            <person name="Chang W.E."/>
            <person name="Higgs B.W."/>
            <person name="Demirev P."/>
            <person name="Lindquist J."/>
            <person name="Liem A."/>
            <person name="Fochler E."/>
            <person name="Read T.D."/>
            <person name="Tapia R."/>
            <person name="Johnson S."/>
            <person name="Bishop-Lilly K.A."/>
            <person name="Detter C."/>
            <person name="Han C."/>
            <person name="Sozhamannan S."/>
            <person name="Rosenzweig C.N."/>
            <person name="Skowronski E.W."/>
        </authorList>
    </citation>
    <scope>NUCLEOTIDE SEQUENCE [LARGE SCALE GENOMIC DNA]</scope>
    <source>
        <strain evidence="4 5">PIT1</strain>
    </source>
</reference>